<dbReference type="InParanoid" id="A0A1Y1Y4E3"/>
<keyword evidence="9" id="KW-1185">Reference proteome</keyword>
<sequence>MSDNKLPAEPAQPTPKPDTAMPEPSVPDAIPTEQARNEGTAEGEPPTYQATEDNPYRRYIMPNIHAQHRPCEHDVIVIPIDSPIQIYCPYCQKVVNSEVDYIPSLEATCWSVLLCFICWPCFWLPFVTRACLDKVHRCSECRRVIGISQA</sequence>
<comment type="subcellular location">
    <subcellularLocation>
        <location evidence="1">Membrane</location>
        <topology evidence="1">Peripheral membrane protein</topology>
    </subcellularLocation>
</comment>
<evidence type="ECO:0000313" key="9">
    <source>
        <dbReference type="Proteomes" id="UP000193498"/>
    </source>
</evidence>
<dbReference type="Pfam" id="PF10601">
    <property type="entry name" value="zf-LITAF-like"/>
    <property type="match status" value="1"/>
</dbReference>
<dbReference type="SMART" id="SM00714">
    <property type="entry name" value="LITAF"/>
    <property type="match status" value="1"/>
</dbReference>
<feature type="region of interest" description="Disordered" evidence="6">
    <location>
        <begin position="1"/>
        <end position="53"/>
    </location>
</feature>
<dbReference type="GO" id="GO:0016020">
    <property type="term" value="C:membrane"/>
    <property type="evidence" value="ECO:0007669"/>
    <property type="project" value="UniProtKB-SubCell"/>
</dbReference>
<feature type="domain" description="LITAF" evidence="7">
    <location>
        <begin position="67"/>
        <end position="150"/>
    </location>
</feature>
<comment type="caution">
    <text evidence="8">The sequence shown here is derived from an EMBL/GenBank/DDBJ whole genome shotgun (WGS) entry which is preliminary data.</text>
</comment>
<reference evidence="8 9" key="1">
    <citation type="submission" date="2016-07" db="EMBL/GenBank/DDBJ databases">
        <title>Pervasive Adenine N6-methylation of Active Genes in Fungi.</title>
        <authorList>
            <consortium name="DOE Joint Genome Institute"/>
            <person name="Mondo S.J."/>
            <person name="Dannebaum R.O."/>
            <person name="Kuo R.C."/>
            <person name="Labutti K."/>
            <person name="Haridas S."/>
            <person name="Kuo A."/>
            <person name="Salamov A."/>
            <person name="Ahrendt S.R."/>
            <person name="Lipzen A."/>
            <person name="Sullivan W."/>
            <person name="Andreopoulos W.B."/>
            <person name="Clum A."/>
            <person name="Lindquist E."/>
            <person name="Daum C."/>
            <person name="Ramamoorthy G.K."/>
            <person name="Gryganskyi A."/>
            <person name="Culley D."/>
            <person name="Magnuson J.K."/>
            <person name="James T.Y."/>
            <person name="O'Malley M.A."/>
            <person name="Stajich J.E."/>
            <person name="Spatafora J.W."/>
            <person name="Visel A."/>
            <person name="Grigoriev I.V."/>
        </authorList>
    </citation>
    <scope>NUCLEOTIDE SEQUENCE [LARGE SCALE GENOMIC DNA]</scope>
    <source>
        <strain evidence="8 9">CBS 931.73</strain>
    </source>
</reference>
<evidence type="ECO:0000256" key="5">
    <source>
        <dbReference type="ARBA" id="ARBA00023136"/>
    </source>
</evidence>
<keyword evidence="4" id="KW-0862">Zinc</keyword>
<evidence type="ECO:0000256" key="1">
    <source>
        <dbReference type="ARBA" id="ARBA00004170"/>
    </source>
</evidence>
<dbReference type="InterPro" id="IPR037519">
    <property type="entry name" value="LITAF_fam"/>
</dbReference>
<dbReference type="InterPro" id="IPR006629">
    <property type="entry name" value="LITAF"/>
</dbReference>
<accession>A0A1Y1Y4E3</accession>
<dbReference type="AlphaFoldDB" id="A0A1Y1Y4E3"/>
<protein>
    <recommendedName>
        <fullName evidence="7">LITAF domain-containing protein</fullName>
    </recommendedName>
</protein>
<gene>
    <name evidence="8" type="ORF">K493DRAFT_316398</name>
</gene>
<dbReference type="PANTHER" id="PTHR23292:SF6">
    <property type="entry name" value="FI16602P1-RELATED"/>
    <property type="match status" value="1"/>
</dbReference>
<dbReference type="Proteomes" id="UP000193498">
    <property type="component" value="Unassembled WGS sequence"/>
</dbReference>
<evidence type="ECO:0000256" key="2">
    <source>
        <dbReference type="ARBA" id="ARBA00005975"/>
    </source>
</evidence>
<keyword evidence="3" id="KW-0479">Metal-binding</keyword>
<evidence type="ECO:0000256" key="3">
    <source>
        <dbReference type="ARBA" id="ARBA00022723"/>
    </source>
</evidence>
<comment type="similarity">
    <text evidence="2">Belongs to the CDIP1/LITAF family.</text>
</comment>
<dbReference type="GO" id="GO:0008270">
    <property type="term" value="F:zinc ion binding"/>
    <property type="evidence" value="ECO:0007669"/>
    <property type="project" value="TreeGrafter"/>
</dbReference>
<proteinExistence type="inferred from homology"/>
<name>A0A1Y1Y4E3_9FUNG</name>
<dbReference type="OrthoDB" id="5599753at2759"/>
<evidence type="ECO:0000259" key="7">
    <source>
        <dbReference type="PROSITE" id="PS51837"/>
    </source>
</evidence>
<evidence type="ECO:0000256" key="4">
    <source>
        <dbReference type="ARBA" id="ARBA00022833"/>
    </source>
</evidence>
<evidence type="ECO:0000256" key="6">
    <source>
        <dbReference type="SAM" id="MobiDB-lite"/>
    </source>
</evidence>
<dbReference type="STRING" id="1314790.A0A1Y1Y4E3"/>
<dbReference type="EMBL" id="MCFE01000261">
    <property type="protein sequence ID" value="ORX92765.1"/>
    <property type="molecule type" value="Genomic_DNA"/>
</dbReference>
<organism evidence="8 9">
    <name type="scientific">Basidiobolus meristosporus CBS 931.73</name>
    <dbReference type="NCBI Taxonomy" id="1314790"/>
    <lineage>
        <taxon>Eukaryota</taxon>
        <taxon>Fungi</taxon>
        <taxon>Fungi incertae sedis</taxon>
        <taxon>Zoopagomycota</taxon>
        <taxon>Entomophthoromycotina</taxon>
        <taxon>Basidiobolomycetes</taxon>
        <taxon>Basidiobolales</taxon>
        <taxon>Basidiobolaceae</taxon>
        <taxon>Basidiobolus</taxon>
    </lineage>
</organism>
<keyword evidence="5" id="KW-0472">Membrane</keyword>
<dbReference type="PROSITE" id="PS51837">
    <property type="entry name" value="LITAF"/>
    <property type="match status" value="1"/>
</dbReference>
<dbReference type="PANTHER" id="PTHR23292">
    <property type="entry name" value="LIPOPOLYSACCHARIDE-INDUCED TUMOR NECROSIS FACTOR-ALPHA FACTOR"/>
    <property type="match status" value="1"/>
</dbReference>
<evidence type="ECO:0000313" key="8">
    <source>
        <dbReference type="EMBL" id="ORX92765.1"/>
    </source>
</evidence>